<proteinExistence type="predicted"/>
<accession>A0A7H9HQY4</accession>
<evidence type="ECO:0000256" key="1">
    <source>
        <dbReference type="SAM" id="MobiDB-lite"/>
    </source>
</evidence>
<protein>
    <submittedName>
        <fullName evidence="3">Uncharacterized protein</fullName>
    </submittedName>
</protein>
<name>A0A7H9HQY4_9SACH</name>
<evidence type="ECO:0000313" key="4">
    <source>
        <dbReference type="Proteomes" id="UP000510647"/>
    </source>
</evidence>
<keyword evidence="2" id="KW-0812">Transmembrane</keyword>
<keyword evidence="2" id="KW-1133">Transmembrane helix</keyword>
<dbReference type="AlphaFoldDB" id="A0A7H9HQY4"/>
<feature type="transmembrane region" description="Helical" evidence="2">
    <location>
        <begin position="32"/>
        <end position="50"/>
    </location>
</feature>
<reference evidence="3 4" key="1">
    <citation type="submission" date="2020-06" db="EMBL/GenBank/DDBJ databases">
        <title>The yeast mating-type switching endonuclease HO is a domesticated member of an unorthodox homing genetic element family.</title>
        <authorList>
            <person name="Coughlan A.Y."/>
            <person name="Lombardi L."/>
            <person name="Braun-Galleani S."/>
            <person name="Martos A.R."/>
            <person name="Galeote V."/>
            <person name="Bigey F."/>
            <person name="Dequin S."/>
            <person name="Byrne K.P."/>
            <person name="Wolfe K.H."/>
        </authorList>
    </citation>
    <scope>NUCLEOTIDE SEQUENCE [LARGE SCALE GENOMIC DNA]</scope>
    <source>
        <strain evidence="3 4">CBS2947</strain>
    </source>
</reference>
<dbReference type="OrthoDB" id="4069445at2759"/>
<keyword evidence="4" id="KW-1185">Reference proteome</keyword>
<sequence>MQGGIRRKRDLLPRYKNNGRGKNGLTTPMKKIIAYVFLLSVVFVLLRLGFADLSREISYELDGTGGSRETVPFNNEPEKGKKAVRVL</sequence>
<organism evidence="3 4">
    <name type="scientific">Torulaspora globosa</name>
    <dbReference type="NCBI Taxonomy" id="48254"/>
    <lineage>
        <taxon>Eukaryota</taxon>
        <taxon>Fungi</taxon>
        <taxon>Dikarya</taxon>
        <taxon>Ascomycota</taxon>
        <taxon>Saccharomycotina</taxon>
        <taxon>Saccharomycetes</taxon>
        <taxon>Saccharomycetales</taxon>
        <taxon>Saccharomycetaceae</taxon>
        <taxon>Torulaspora</taxon>
    </lineage>
</organism>
<feature type="region of interest" description="Disordered" evidence="1">
    <location>
        <begin position="63"/>
        <end position="87"/>
    </location>
</feature>
<dbReference type="Proteomes" id="UP000510647">
    <property type="component" value="Chromosome 4"/>
</dbReference>
<keyword evidence="2" id="KW-0472">Membrane</keyword>
<dbReference type="EMBL" id="CP059270">
    <property type="protein sequence ID" value="QLQ80148.1"/>
    <property type="molecule type" value="Genomic_DNA"/>
</dbReference>
<evidence type="ECO:0000256" key="2">
    <source>
        <dbReference type="SAM" id="Phobius"/>
    </source>
</evidence>
<feature type="region of interest" description="Disordered" evidence="1">
    <location>
        <begin position="1"/>
        <end position="25"/>
    </location>
</feature>
<evidence type="ECO:0000313" key="3">
    <source>
        <dbReference type="EMBL" id="QLQ80148.1"/>
    </source>
</evidence>
<gene>
    <name evidence="3" type="ORF">HG537_0D01490</name>
</gene>